<dbReference type="OrthoDB" id="9798430at2"/>
<reference evidence="2 3" key="1">
    <citation type="submission" date="2015-09" db="EMBL/GenBank/DDBJ databases">
        <authorList>
            <person name="Jackson K.R."/>
            <person name="Lunt B.L."/>
            <person name="Fisher J.N.B."/>
            <person name="Gardner A.V."/>
            <person name="Bailey M.E."/>
            <person name="Deus L.M."/>
            <person name="Earl A.S."/>
            <person name="Gibby P.D."/>
            <person name="Hartmann K.A."/>
            <person name="Liu J.E."/>
            <person name="Manci A.M."/>
            <person name="Nielsen D.A."/>
            <person name="Solomon M.B."/>
            <person name="Breakwell D.P."/>
            <person name="Burnett S.H."/>
            <person name="Grose J.H."/>
        </authorList>
    </citation>
    <scope>NUCLEOTIDE SEQUENCE [LARGE SCALE GENOMIC DNA]</scope>
    <source>
        <strain evidence="2 3">CECT 7799</strain>
    </source>
</reference>
<dbReference type="GO" id="GO:0016829">
    <property type="term" value="F:lyase activity"/>
    <property type="evidence" value="ECO:0007669"/>
    <property type="project" value="UniProtKB-KW"/>
</dbReference>
<dbReference type="AlphaFoldDB" id="A0A0M7BAG9"/>
<organism evidence="2 3">
    <name type="scientific">Jannaschia seosinensis</name>
    <dbReference type="NCBI Taxonomy" id="313367"/>
    <lineage>
        <taxon>Bacteria</taxon>
        <taxon>Pseudomonadati</taxon>
        <taxon>Pseudomonadota</taxon>
        <taxon>Alphaproteobacteria</taxon>
        <taxon>Rhodobacterales</taxon>
        <taxon>Roseobacteraceae</taxon>
        <taxon>Jannaschia</taxon>
    </lineage>
</organism>
<dbReference type="InterPro" id="IPR037523">
    <property type="entry name" value="VOC_core"/>
</dbReference>
<proteinExistence type="predicted"/>
<dbReference type="InterPro" id="IPR004360">
    <property type="entry name" value="Glyas_Fos-R_dOase_dom"/>
</dbReference>
<evidence type="ECO:0000313" key="2">
    <source>
        <dbReference type="EMBL" id="CUH34183.1"/>
    </source>
</evidence>
<sequence>MTPNRINLVTLGVRDVAAARAFYECLGWKAEDSPPTVAFFDCGSFKFGLFGHDDLAAEMGRPPEDLGRGAVTLAVNWPSEAAVDTAFARALQAGATEIRAPRRMDWGGHSGYWSDPDGHVWEYAFNPFWKLDPEGRLATS</sequence>
<feature type="domain" description="VOC" evidence="1">
    <location>
        <begin position="5"/>
        <end position="126"/>
    </location>
</feature>
<dbReference type="PROSITE" id="PS51819">
    <property type="entry name" value="VOC"/>
    <property type="match status" value="1"/>
</dbReference>
<evidence type="ECO:0000259" key="1">
    <source>
        <dbReference type="PROSITE" id="PS51819"/>
    </source>
</evidence>
<dbReference type="PANTHER" id="PTHR36503:SF1">
    <property type="entry name" value="BLR2520 PROTEIN"/>
    <property type="match status" value="1"/>
</dbReference>
<dbReference type="Gene3D" id="3.10.180.10">
    <property type="entry name" value="2,3-Dihydroxybiphenyl 1,2-Dioxygenase, domain 1"/>
    <property type="match status" value="1"/>
</dbReference>
<dbReference type="STRING" id="313367.JSE7799_01040"/>
<accession>A0A0M7BAG9</accession>
<protein>
    <submittedName>
        <fullName evidence="2">Putative lactoylglutathione lyase</fullName>
    </submittedName>
</protein>
<evidence type="ECO:0000313" key="3">
    <source>
        <dbReference type="Proteomes" id="UP000049455"/>
    </source>
</evidence>
<dbReference type="Pfam" id="PF00903">
    <property type="entry name" value="Glyoxalase"/>
    <property type="match status" value="1"/>
</dbReference>
<dbReference type="RefSeq" id="WP_055662684.1">
    <property type="nucleotide sequence ID" value="NZ_CYPR01000055.1"/>
</dbReference>
<name>A0A0M7BAG9_9RHOB</name>
<dbReference type="SUPFAM" id="SSF54593">
    <property type="entry name" value="Glyoxalase/Bleomycin resistance protein/Dihydroxybiphenyl dioxygenase"/>
    <property type="match status" value="1"/>
</dbReference>
<keyword evidence="2" id="KW-0456">Lyase</keyword>
<dbReference type="EMBL" id="CYPR01000055">
    <property type="protein sequence ID" value="CUH34183.1"/>
    <property type="molecule type" value="Genomic_DNA"/>
</dbReference>
<gene>
    <name evidence="2" type="ORF">JSE7799_01040</name>
</gene>
<dbReference type="InterPro" id="IPR029068">
    <property type="entry name" value="Glyas_Bleomycin-R_OHBP_Dase"/>
</dbReference>
<dbReference type="Proteomes" id="UP000049455">
    <property type="component" value="Unassembled WGS sequence"/>
</dbReference>
<keyword evidence="3" id="KW-1185">Reference proteome</keyword>
<dbReference type="PANTHER" id="PTHR36503">
    <property type="entry name" value="BLR2520 PROTEIN"/>
    <property type="match status" value="1"/>
</dbReference>